<name>A0A915CIP3_PARUN</name>
<protein>
    <submittedName>
        <fullName evidence="9 10">Uncharacterized protein</fullName>
    </submittedName>
</protein>
<dbReference type="Pfam" id="PF10222">
    <property type="entry name" value="DUF2152"/>
    <property type="match status" value="1"/>
</dbReference>
<keyword evidence="8" id="KW-1185">Reference proteome</keyword>
<feature type="transmembrane region" description="Helical" evidence="7">
    <location>
        <begin position="554"/>
        <end position="576"/>
    </location>
</feature>
<proteinExistence type="predicted"/>
<evidence type="ECO:0000256" key="1">
    <source>
        <dbReference type="ARBA" id="ARBA00004479"/>
    </source>
</evidence>
<dbReference type="PANTHER" id="PTHR31386">
    <property type="entry name" value="UNCHARACTERIZED PROTEIN KIAA2013"/>
    <property type="match status" value="1"/>
</dbReference>
<keyword evidence="6" id="KW-0325">Glycoprotein</keyword>
<dbReference type="WBParaSite" id="PgR217_g009_t01">
    <property type="protein sequence ID" value="PgR217_g009_t01"/>
    <property type="gene ID" value="PgR217_g009"/>
</dbReference>
<feature type="transmembrane region" description="Helical" evidence="7">
    <location>
        <begin position="32"/>
        <end position="50"/>
    </location>
</feature>
<accession>A0A915CIP3</accession>
<dbReference type="WBParaSite" id="PgR217_g009_t02">
    <property type="protein sequence ID" value="PgR217_g009_t02"/>
    <property type="gene ID" value="PgR217_g009"/>
</dbReference>
<evidence type="ECO:0000256" key="4">
    <source>
        <dbReference type="ARBA" id="ARBA00022989"/>
    </source>
</evidence>
<dbReference type="AlphaFoldDB" id="A0A915CIP3"/>
<evidence type="ECO:0000256" key="7">
    <source>
        <dbReference type="SAM" id="Phobius"/>
    </source>
</evidence>
<evidence type="ECO:0000256" key="3">
    <source>
        <dbReference type="ARBA" id="ARBA00022729"/>
    </source>
</evidence>
<keyword evidence="5 7" id="KW-0472">Membrane</keyword>
<keyword evidence="4 7" id="KW-1133">Transmembrane helix</keyword>
<dbReference type="Proteomes" id="UP000887569">
    <property type="component" value="Unplaced"/>
</dbReference>
<organism evidence="8 9">
    <name type="scientific">Parascaris univalens</name>
    <name type="common">Nematode worm</name>
    <dbReference type="NCBI Taxonomy" id="6257"/>
    <lineage>
        <taxon>Eukaryota</taxon>
        <taxon>Metazoa</taxon>
        <taxon>Ecdysozoa</taxon>
        <taxon>Nematoda</taxon>
        <taxon>Chromadorea</taxon>
        <taxon>Rhabditida</taxon>
        <taxon>Spirurina</taxon>
        <taxon>Ascaridomorpha</taxon>
        <taxon>Ascaridoidea</taxon>
        <taxon>Ascarididae</taxon>
        <taxon>Parascaris</taxon>
    </lineage>
</organism>
<evidence type="ECO:0000313" key="9">
    <source>
        <dbReference type="WBParaSite" id="PgR217_g009_t01"/>
    </source>
</evidence>
<evidence type="ECO:0000313" key="8">
    <source>
        <dbReference type="Proteomes" id="UP000887569"/>
    </source>
</evidence>
<dbReference type="GO" id="GO:0016020">
    <property type="term" value="C:membrane"/>
    <property type="evidence" value="ECO:0007669"/>
    <property type="project" value="UniProtKB-SubCell"/>
</dbReference>
<evidence type="ECO:0000256" key="2">
    <source>
        <dbReference type="ARBA" id="ARBA00022692"/>
    </source>
</evidence>
<keyword evidence="3" id="KW-0732">Signal</keyword>
<comment type="subcellular location">
    <subcellularLocation>
        <location evidence="1">Membrane</location>
        <topology evidence="1">Single-pass type I membrane protein</topology>
    </subcellularLocation>
</comment>
<keyword evidence="2 7" id="KW-0812">Transmembrane</keyword>
<evidence type="ECO:0000256" key="6">
    <source>
        <dbReference type="ARBA" id="ARBA00023180"/>
    </source>
</evidence>
<sequence>MFSSLRRGHCERWEEVADLRKRLRQASIPRRVAIAALCFLLLVYILISYFSTSSTLSSAHICIEDRLKQWKIRGDNAQISTSNAHLIFVGNGFFGVGGDGELRIRSESSRVLSILTSFFPLITTSLADYSSQSSASVVDFGAGVFKRIHCYALRDECSCITTTVYAHRTRPHVLVQDIQTTNPTSEAIRVEFSKKDPKQWTAGKKVGETHSWWRFIEADGADILMVAICSLVPASVSIEKKREESTRFTCLFNYDVVSKVDDRNVKQQQLTQTIVKEFADTLLVGAAHLDEEHISAWRLLNAVSFGISKSLAPDALNGNLINATRYALLSNTRAPLLEYASTEQEKKEASALLERRNMCYTGHSTMLVPSRLWKVSKSMRELIDTVDVWLLTLEKRGCASLLKAGALGVAEAFALSLFASKFSGEHLEVDMDPRDLHREMTIENLNFSSDTKLSIAVRLDSDNRPYFSVSATSQMFVCDAACLDAPLGLESTKVHVPVKVTRPATPILYLSKSRQHLEQLRGTIHVIEVLEAPAHEQELIALHKHGHRLGGLPLAFWIMLGMLVLAFHLFLFKLLYSEWKKADSTPYNYYLRQRYMRIH</sequence>
<evidence type="ECO:0000256" key="5">
    <source>
        <dbReference type="ARBA" id="ARBA00023136"/>
    </source>
</evidence>
<dbReference type="InterPro" id="IPR018795">
    <property type="entry name" value="K2013-like"/>
</dbReference>
<reference evidence="9 10" key="1">
    <citation type="submission" date="2022-11" db="UniProtKB">
        <authorList>
            <consortium name="WormBaseParasite"/>
        </authorList>
    </citation>
    <scope>IDENTIFICATION</scope>
</reference>
<evidence type="ECO:0000313" key="10">
    <source>
        <dbReference type="WBParaSite" id="PgR217_g009_t02"/>
    </source>
</evidence>
<dbReference type="PANTHER" id="PTHR31386:SF2">
    <property type="entry name" value="SIMILAR TO RIKEN CDNA 2510039O18"/>
    <property type="match status" value="1"/>
</dbReference>